<dbReference type="Proteomes" id="UP000001744">
    <property type="component" value="Unassembled WGS sequence"/>
</dbReference>
<evidence type="ECO:0000256" key="4">
    <source>
        <dbReference type="ARBA" id="ARBA00047343"/>
    </source>
</evidence>
<reference evidence="7 9" key="1">
    <citation type="journal article" date="2011" name="Science">
        <title>Comparative functional genomics of the fission yeasts.</title>
        <authorList>
            <person name="Rhind N."/>
            <person name="Chen Z."/>
            <person name="Yassour M."/>
            <person name="Thompson D.A."/>
            <person name="Haas B.J."/>
            <person name="Habib N."/>
            <person name="Wapinski I."/>
            <person name="Roy S."/>
            <person name="Lin M.F."/>
            <person name="Heiman D.I."/>
            <person name="Young S.K."/>
            <person name="Furuya K."/>
            <person name="Guo Y."/>
            <person name="Pidoux A."/>
            <person name="Chen H.M."/>
            <person name="Robbertse B."/>
            <person name="Goldberg J.M."/>
            <person name="Aoki K."/>
            <person name="Bayne E.H."/>
            <person name="Berlin A.M."/>
            <person name="Desjardins C.A."/>
            <person name="Dobbs E."/>
            <person name="Dukaj L."/>
            <person name="Fan L."/>
            <person name="FitzGerald M.G."/>
            <person name="French C."/>
            <person name="Gujja S."/>
            <person name="Hansen K."/>
            <person name="Keifenheim D."/>
            <person name="Levin J.Z."/>
            <person name="Mosher R.A."/>
            <person name="Mueller C.A."/>
            <person name="Pfiffner J."/>
            <person name="Priest M."/>
            <person name="Russ C."/>
            <person name="Smialowska A."/>
            <person name="Swoboda P."/>
            <person name="Sykes S.M."/>
            <person name="Vaughn M."/>
            <person name="Vengrova S."/>
            <person name="Yoder R."/>
            <person name="Zeng Q."/>
            <person name="Allshire R."/>
            <person name="Baulcombe D."/>
            <person name="Birren B.W."/>
            <person name="Brown W."/>
            <person name="Ekwall K."/>
            <person name="Kellis M."/>
            <person name="Leatherwood J."/>
            <person name="Levin H."/>
            <person name="Margalit H."/>
            <person name="Martienssen R."/>
            <person name="Nieduszynski C.A."/>
            <person name="Spatafora J.W."/>
            <person name="Friedman N."/>
            <person name="Dalgaard J.Z."/>
            <person name="Baumann P."/>
            <person name="Niki H."/>
            <person name="Regev A."/>
            <person name="Nusbaum C."/>
        </authorList>
    </citation>
    <scope>NUCLEOTIDE SEQUENCE [LARGE SCALE GENOMIC DNA]</scope>
    <source>
        <strain evidence="9">yFS275 / FY16936</strain>
    </source>
</reference>
<evidence type="ECO:0000313" key="9">
    <source>
        <dbReference type="Proteomes" id="UP000001744"/>
    </source>
</evidence>
<dbReference type="OrthoDB" id="285674at2759"/>
<proteinExistence type="inferred from homology"/>
<dbReference type="InterPro" id="IPR005835">
    <property type="entry name" value="NTP_transferase_dom"/>
</dbReference>
<dbReference type="JaponicusDB" id="SJAG_00890">
    <property type="gene designation" value="mpg2"/>
</dbReference>
<feature type="domain" description="Nucleotidyl transferase" evidence="5">
    <location>
        <begin position="10"/>
        <end position="213"/>
    </location>
</feature>
<organism evidence="7 9">
    <name type="scientific">Schizosaccharomyces japonicus (strain yFS275 / FY16936)</name>
    <name type="common">Fission yeast</name>
    <dbReference type="NCBI Taxonomy" id="402676"/>
    <lineage>
        <taxon>Eukaryota</taxon>
        <taxon>Fungi</taxon>
        <taxon>Dikarya</taxon>
        <taxon>Ascomycota</taxon>
        <taxon>Taphrinomycotina</taxon>
        <taxon>Schizosaccharomycetes</taxon>
        <taxon>Schizosaccharomycetales</taxon>
        <taxon>Schizosaccharomycetaceae</taxon>
        <taxon>Schizosaccharomyces</taxon>
    </lineage>
</organism>
<dbReference type="Gene3D" id="3.90.550.10">
    <property type="entry name" value="Spore Coat Polysaccharide Biosynthesis Protein SpsA, Chain A"/>
    <property type="match status" value="1"/>
</dbReference>
<dbReference type="VEuPathDB" id="FungiDB:SJAG_00890"/>
<dbReference type="InterPro" id="IPR029044">
    <property type="entry name" value="Nucleotide-diphossugar_trans"/>
</dbReference>
<dbReference type="Pfam" id="PF25087">
    <property type="entry name" value="GMPPB_C"/>
    <property type="match status" value="1"/>
</dbReference>
<comment type="similarity">
    <text evidence="2">Belongs to the transferase hexapeptide repeat family.</text>
</comment>
<dbReference type="GO" id="GO:0004475">
    <property type="term" value="F:mannose-1-phosphate guanylyltransferase (GTP) activity"/>
    <property type="evidence" value="ECO:0007669"/>
    <property type="project" value="UniProtKB-EC"/>
</dbReference>
<name>B6JWW5_SCHJY</name>
<dbReference type="AlphaFoldDB" id="B6JWW5"/>
<dbReference type="RefSeq" id="XP_002172159.2">
    <property type="nucleotide sequence ID" value="XM_002172123.2"/>
</dbReference>
<comment type="pathway">
    <text evidence="1">Nucleotide-sugar biosynthesis; GDP-alpha-D-mannose biosynthesis; GDP-alpha-D-mannose from alpha-D-mannose 1-phosphate (GTP route): step 1/1.</text>
</comment>
<accession>B6JWW5</accession>
<evidence type="ECO:0000313" key="7">
    <source>
        <dbReference type="EMBL" id="EEB05866.2"/>
    </source>
</evidence>
<dbReference type="Gene3D" id="2.160.10.10">
    <property type="entry name" value="Hexapeptide repeat proteins"/>
    <property type="match status" value="1"/>
</dbReference>
<dbReference type="InterPro" id="IPR056729">
    <property type="entry name" value="GMPPB_C"/>
</dbReference>
<dbReference type="OMA" id="MPVPNWW"/>
<feature type="domain" description="Mannose-1-phosphate guanyltransferase C-terminal" evidence="6">
    <location>
        <begin position="288"/>
        <end position="410"/>
    </location>
</feature>
<dbReference type="GO" id="GO:0005525">
    <property type="term" value="F:GTP binding"/>
    <property type="evidence" value="ECO:0007669"/>
    <property type="project" value="UniProtKB-KW"/>
</dbReference>
<dbReference type="GeneID" id="7051982"/>
<evidence type="ECO:0000256" key="1">
    <source>
        <dbReference type="ARBA" id="ARBA00004823"/>
    </source>
</evidence>
<dbReference type="eggNOG" id="KOG1460">
    <property type="taxonomic scope" value="Eukaryota"/>
</dbReference>
<dbReference type="STRING" id="402676.B6JWW5"/>
<dbReference type="GO" id="GO:0005737">
    <property type="term" value="C:cytoplasm"/>
    <property type="evidence" value="ECO:0000318"/>
    <property type="project" value="GO_Central"/>
</dbReference>
<evidence type="ECO:0000313" key="8">
    <source>
        <dbReference type="JaponicusDB" id="SJAG_00890"/>
    </source>
</evidence>
<evidence type="ECO:0000256" key="3">
    <source>
        <dbReference type="ARBA" id="ARBA00012387"/>
    </source>
</evidence>
<dbReference type="InterPro" id="IPR050486">
    <property type="entry name" value="Mannose-1P_guanyltransferase"/>
</dbReference>
<dbReference type="InterPro" id="IPR011004">
    <property type="entry name" value="Trimer_LpxA-like_sf"/>
</dbReference>
<dbReference type="SUPFAM" id="SSF53448">
    <property type="entry name" value="Nucleotide-diphospho-sugar transferases"/>
    <property type="match status" value="1"/>
</dbReference>
<dbReference type="CDD" id="cd06428">
    <property type="entry name" value="M1P_guanylylT_A_like_N"/>
    <property type="match status" value="1"/>
</dbReference>
<dbReference type="EC" id="2.7.7.13" evidence="3"/>
<sequence length="418" mass="46840">MSIQKHCSSAVILVGGPSRGTRFRPLSFDVPKPLFKIAGKEMIYHHLEALSRLENVKDVFLVGFYDDNVFSEFVNEASKNFPCFRRIKYLREYNCLGTGGGLYHFRDQIRKSDVKDLFVMHADVCCSFPLSQLYAVHEEKKALVTLMTTKVSKDDAKNFGCLVEDTSSGKVLHYVDKPDSYISNIISCGIYVFDVAIFDEIKKAYERTAKERAEEHYSEETSEDYLSLETDVLAPLCSDQTKPVYAYNTTDFWRQIKTAGSAVPANYLYLHQALREGKLPKVETEATIIQPVYIHPSATIEAGAKIGPNVSIGAHVKVHAGARIRDSIVQDDSEICENAVVLYSILSRHCRIGRWSRVEGSPTLPSQHSTTIMRNHVKVQAITVMGSGCRVTDEVRVQNCLVLPNKEITVGLVGEIVM</sequence>
<evidence type="ECO:0000259" key="6">
    <source>
        <dbReference type="Pfam" id="PF25087"/>
    </source>
</evidence>
<evidence type="ECO:0000259" key="5">
    <source>
        <dbReference type="Pfam" id="PF00483"/>
    </source>
</evidence>
<dbReference type="PANTHER" id="PTHR22572">
    <property type="entry name" value="SUGAR-1-PHOSPHATE GUANYL TRANSFERASE"/>
    <property type="match status" value="1"/>
</dbReference>
<comment type="catalytic activity">
    <reaction evidence="4">
        <text>alpha-D-mannose 1-phosphate + GTP + H(+) = GDP-alpha-D-mannose + diphosphate</text>
        <dbReference type="Rhea" id="RHEA:15229"/>
        <dbReference type="ChEBI" id="CHEBI:15378"/>
        <dbReference type="ChEBI" id="CHEBI:33019"/>
        <dbReference type="ChEBI" id="CHEBI:37565"/>
        <dbReference type="ChEBI" id="CHEBI:57527"/>
        <dbReference type="ChEBI" id="CHEBI:58409"/>
        <dbReference type="EC" id="2.7.7.13"/>
    </reaction>
</comment>
<dbReference type="HOGENOM" id="CLU_029499_3_0_1"/>
<evidence type="ECO:0000256" key="2">
    <source>
        <dbReference type="ARBA" id="ARBA00007274"/>
    </source>
</evidence>
<protein>
    <recommendedName>
        <fullName evidence="3">mannose-1-phosphate guanylyltransferase</fullName>
        <ecNumber evidence="3">2.7.7.13</ecNumber>
    </recommendedName>
</protein>
<dbReference type="SUPFAM" id="SSF51161">
    <property type="entry name" value="Trimeric LpxA-like enzymes"/>
    <property type="match status" value="1"/>
</dbReference>
<dbReference type="EMBL" id="KE651166">
    <property type="protein sequence ID" value="EEB05866.2"/>
    <property type="molecule type" value="Genomic_DNA"/>
</dbReference>
<gene>
    <name evidence="8" type="primary">mpg2</name>
    <name evidence="7" type="ORF">SJAG_00890</name>
</gene>
<dbReference type="Pfam" id="PF00483">
    <property type="entry name" value="NTP_transferase"/>
    <property type="match status" value="1"/>
</dbReference>
<keyword evidence="9" id="KW-1185">Reference proteome</keyword>